<feature type="compositionally biased region" description="Polar residues" evidence="1">
    <location>
        <begin position="96"/>
        <end position="105"/>
    </location>
</feature>
<proteinExistence type="predicted"/>
<organism evidence="4 5">
    <name type="scientific">Iris pallida</name>
    <name type="common">Sweet iris</name>
    <dbReference type="NCBI Taxonomy" id="29817"/>
    <lineage>
        <taxon>Eukaryota</taxon>
        <taxon>Viridiplantae</taxon>
        <taxon>Streptophyta</taxon>
        <taxon>Embryophyta</taxon>
        <taxon>Tracheophyta</taxon>
        <taxon>Spermatophyta</taxon>
        <taxon>Magnoliopsida</taxon>
        <taxon>Liliopsida</taxon>
        <taxon>Asparagales</taxon>
        <taxon>Iridaceae</taxon>
        <taxon>Iridoideae</taxon>
        <taxon>Irideae</taxon>
        <taxon>Iris</taxon>
    </lineage>
</organism>
<protein>
    <submittedName>
        <fullName evidence="4">Uncharacterized protein</fullName>
    </submittedName>
</protein>
<feature type="compositionally biased region" description="Low complexity" evidence="1">
    <location>
        <begin position="85"/>
        <end position="94"/>
    </location>
</feature>
<keyword evidence="2" id="KW-0472">Membrane</keyword>
<accession>A0AAX6HZV1</accession>
<feature type="transmembrane region" description="Helical" evidence="2">
    <location>
        <begin position="111"/>
        <end position="134"/>
    </location>
</feature>
<feature type="signal peptide" evidence="3">
    <location>
        <begin position="1"/>
        <end position="36"/>
    </location>
</feature>
<feature type="region of interest" description="Disordered" evidence="1">
    <location>
        <begin position="85"/>
        <end position="105"/>
    </location>
</feature>
<gene>
    <name evidence="4" type="ORF">M6B38_279470</name>
</gene>
<keyword evidence="2" id="KW-1133">Transmembrane helix</keyword>
<name>A0AAX6HZV1_IRIPA</name>
<reference evidence="4" key="2">
    <citation type="submission" date="2023-04" db="EMBL/GenBank/DDBJ databases">
        <authorList>
            <person name="Bruccoleri R.E."/>
            <person name="Oakeley E.J."/>
            <person name="Faust A.-M."/>
            <person name="Dessus-Babus S."/>
            <person name="Altorfer M."/>
            <person name="Burckhardt D."/>
            <person name="Oertli M."/>
            <person name="Naumann U."/>
            <person name="Petersen F."/>
            <person name="Wong J."/>
        </authorList>
    </citation>
    <scope>NUCLEOTIDE SEQUENCE</scope>
    <source>
        <strain evidence="4">GSM-AAB239-AS_SAM_17_03QT</strain>
        <tissue evidence="4">Leaf</tissue>
    </source>
</reference>
<keyword evidence="3" id="KW-0732">Signal</keyword>
<feature type="chain" id="PRO_5043623879" evidence="3">
    <location>
        <begin position="37"/>
        <end position="160"/>
    </location>
</feature>
<dbReference type="EMBL" id="JANAVB010005599">
    <property type="protein sequence ID" value="KAJ6846263.1"/>
    <property type="molecule type" value="Genomic_DNA"/>
</dbReference>
<evidence type="ECO:0000256" key="1">
    <source>
        <dbReference type="SAM" id="MobiDB-lite"/>
    </source>
</evidence>
<dbReference type="Proteomes" id="UP001140949">
    <property type="component" value="Unassembled WGS sequence"/>
</dbReference>
<evidence type="ECO:0000313" key="5">
    <source>
        <dbReference type="Proteomes" id="UP001140949"/>
    </source>
</evidence>
<keyword evidence="2" id="KW-0812">Transmembrane</keyword>
<evidence type="ECO:0000313" key="4">
    <source>
        <dbReference type="EMBL" id="KAJ6846263.1"/>
    </source>
</evidence>
<keyword evidence="5" id="KW-1185">Reference proteome</keyword>
<sequence>MAVSQWQSSRRRRSVAYLTLWLVVSIWAAATPTSDCQNAVPSQHGLMYEKNSGEASGAMMAFFDHPAAKPEALPVDVKDPMWRRPAAARAADPAGGSSSNGGHTHKTSASVIAGSTIAAGLIMLGVVAAAAYMVRARRTNRLRAAGSSQSLEEVRLGAAV</sequence>
<dbReference type="AlphaFoldDB" id="A0AAX6HZV1"/>
<evidence type="ECO:0000256" key="2">
    <source>
        <dbReference type="SAM" id="Phobius"/>
    </source>
</evidence>
<comment type="caution">
    <text evidence="4">The sequence shown here is derived from an EMBL/GenBank/DDBJ whole genome shotgun (WGS) entry which is preliminary data.</text>
</comment>
<reference evidence="4" key="1">
    <citation type="journal article" date="2023" name="GigaByte">
        <title>Genome assembly of the bearded iris, Iris pallida Lam.</title>
        <authorList>
            <person name="Bruccoleri R.E."/>
            <person name="Oakeley E.J."/>
            <person name="Faust A.M.E."/>
            <person name="Altorfer M."/>
            <person name="Dessus-Babus S."/>
            <person name="Burckhardt D."/>
            <person name="Oertli M."/>
            <person name="Naumann U."/>
            <person name="Petersen F."/>
            <person name="Wong J."/>
        </authorList>
    </citation>
    <scope>NUCLEOTIDE SEQUENCE</scope>
    <source>
        <strain evidence="4">GSM-AAB239-AS_SAM_17_03QT</strain>
    </source>
</reference>
<evidence type="ECO:0000256" key="3">
    <source>
        <dbReference type="SAM" id="SignalP"/>
    </source>
</evidence>